<gene>
    <name evidence="2" type="ORF">OH76DRAFT_445162</name>
</gene>
<evidence type="ECO:0000313" key="2">
    <source>
        <dbReference type="EMBL" id="RDX50405.1"/>
    </source>
</evidence>
<evidence type="ECO:0000256" key="1">
    <source>
        <dbReference type="SAM" id="MobiDB-lite"/>
    </source>
</evidence>
<accession>A0A371DCY7</accession>
<reference evidence="2 3" key="1">
    <citation type="journal article" date="2018" name="Biotechnol. Biofuels">
        <title>Integrative visual omics of the white-rot fungus Polyporus brumalis exposes the biotechnological potential of its oxidative enzymes for delignifying raw plant biomass.</title>
        <authorList>
            <person name="Miyauchi S."/>
            <person name="Rancon A."/>
            <person name="Drula E."/>
            <person name="Hage H."/>
            <person name="Chaduli D."/>
            <person name="Favel A."/>
            <person name="Grisel S."/>
            <person name="Henrissat B."/>
            <person name="Herpoel-Gimbert I."/>
            <person name="Ruiz-Duenas F.J."/>
            <person name="Chevret D."/>
            <person name="Hainaut M."/>
            <person name="Lin J."/>
            <person name="Wang M."/>
            <person name="Pangilinan J."/>
            <person name="Lipzen A."/>
            <person name="Lesage-Meessen L."/>
            <person name="Navarro D."/>
            <person name="Riley R."/>
            <person name="Grigoriev I.V."/>
            <person name="Zhou S."/>
            <person name="Raouche S."/>
            <person name="Rosso M.N."/>
        </authorList>
    </citation>
    <scope>NUCLEOTIDE SEQUENCE [LARGE SCALE GENOMIC DNA]</scope>
    <source>
        <strain evidence="2 3">BRFM 1820</strain>
    </source>
</reference>
<protein>
    <submittedName>
        <fullName evidence="2">Uncharacterized protein</fullName>
    </submittedName>
</protein>
<evidence type="ECO:0000313" key="3">
    <source>
        <dbReference type="Proteomes" id="UP000256964"/>
    </source>
</evidence>
<feature type="region of interest" description="Disordered" evidence="1">
    <location>
        <begin position="1"/>
        <end position="24"/>
    </location>
</feature>
<organism evidence="2 3">
    <name type="scientific">Lentinus brumalis</name>
    <dbReference type="NCBI Taxonomy" id="2498619"/>
    <lineage>
        <taxon>Eukaryota</taxon>
        <taxon>Fungi</taxon>
        <taxon>Dikarya</taxon>
        <taxon>Basidiomycota</taxon>
        <taxon>Agaricomycotina</taxon>
        <taxon>Agaricomycetes</taxon>
        <taxon>Polyporales</taxon>
        <taxon>Polyporaceae</taxon>
        <taxon>Lentinus</taxon>
    </lineage>
</organism>
<keyword evidence="3" id="KW-1185">Reference proteome</keyword>
<proteinExistence type="predicted"/>
<dbReference type="Proteomes" id="UP000256964">
    <property type="component" value="Unassembled WGS sequence"/>
</dbReference>
<dbReference type="EMBL" id="KZ857399">
    <property type="protein sequence ID" value="RDX50405.1"/>
    <property type="molecule type" value="Genomic_DNA"/>
</dbReference>
<name>A0A371DCY7_9APHY</name>
<sequence>MSRIRATLTTNANHSPVCPSPGPSKRCRCRAEVRCRLRCVERSSGSATFGGARRPCGLHHVSPASSDLQPWTGEGQCGGGFETTYTPARGAGRGLIQCTW</sequence>
<dbReference type="AlphaFoldDB" id="A0A371DCY7"/>